<feature type="compositionally biased region" description="Low complexity" evidence="1">
    <location>
        <begin position="62"/>
        <end position="77"/>
    </location>
</feature>
<evidence type="ECO:0000256" key="1">
    <source>
        <dbReference type="SAM" id="MobiDB-lite"/>
    </source>
</evidence>
<name>G7I963_MEDTR</name>
<proteinExistence type="predicted"/>
<sequence>MKLGPVFLGPKTGCNNTDQEMKLAKKMMIVALWCIQTNPEDRPSMEKPYFCPQDPPVEDVGDNSSSNSWTSYGTSVSDPKGPT</sequence>
<dbReference type="EMBL" id="CM001217">
    <property type="protein sequence ID" value="AES59883.2"/>
    <property type="molecule type" value="Genomic_DNA"/>
</dbReference>
<protein>
    <submittedName>
        <fullName evidence="2 3">Uncharacterized protein</fullName>
    </submittedName>
</protein>
<organism evidence="2 4">
    <name type="scientific">Medicago truncatula</name>
    <name type="common">Barrel medic</name>
    <name type="synonym">Medicago tribuloides</name>
    <dbReference type="NCBI Taxonomy" id="3880"/>
    <lineage>
        <taxon>Eukaryota</taxon>
        <taxon>Viridiplantae</taxon>
        <taxon>Streptophyta</taxon>
        <taxon>Embryophyta</taxon>
        <taxon>Tracheophyta</taxon>
        <taxon>Spermatophyta</taxon>
        <taxon>Magnoliopsida</taxon>
        <taxon>eudicotyledons</taxon>
        <taxon>Gunneridae</taxon>
        <taxon>Pentapetalae</taxon>
        <taxon>rosids</taxon>
        <taxon>fabids</taxon>
        <taxon>Fabales</taxon>
        <taxon>Fabaceae</taxon>
        <taxon>Papilionoideae</taxon>
        <taxon>50 kb inversion clade</taxon>
        <taxon>NPAAA clade</taxon>
        <taxon>Hologalegina</taxon>
        <taxon>IRL clade</taxon>
        <taxon>Trifolieae</taxon>
        <taxon>Medicago</taxon>
    </lineage>
</organism>
<keyword evidence="4" id="KW-1185">Reference proteome</keyword>
<dbReference type="Proteomes" id="UP000002051">
    <property type="component" value="Unassembled WGS sequence"/>
</dbReference>
<dbReference type="EnsemblPlants" id="AES59883">
    <property type="protein sequence ID" value="AES59883"/>
    <property type="gene ID" value="MTR_1g031340"/>
</dbReference>
<evidence type="ECO:0000313" key="2">
    <source>
        <dbReference type="EMBL" id="AES59883.2"/>
    </source>
</evidence>
<feature type="region of interest" description="Disordered" evidence="1">
    <location>
        <begin position="41"/>
        <end position="83"/>
    </location>
</feature>
<evidence type="ECO:0000313" key="3">
    <source>
        <dbReference type="EnsemblPlants" id="AES59883"/>
    </source>
</evidence>
<gene>
    <name evidence="2" type="ordered locus">MTR_1g031340</name>
</gene>
<reference evidence="2 4" key="1">
    <citation type="journal article" date="2011" name="Nature">
        <title>The Medicago genome provides insight into the evolution of rhizobial symbioses.</title>
        <authorList>
            <person name="Young N.D."/>
            <person name="Debelle F."/>
            <person name="Oldroyd G.E."/>
            <person name="Geurts R."/>
            <person name="Cannon S.B."/>
            <person name="Udvardi M.K."/>
            <person name="Benedito V.A."/>
            <person name="Mayer K.F."/>
            <person name="Gouzy J."/>
            <person name="Schoof H."/>
            <person name="Van de Peer Y."/>
            <person name="Proost S."/>
            <person name="Cook D.R."/>
            <person name="Meyers B.C."/>
            <person name="Spannagl M."/>
            <person name="Cheung F."/>
            <person name="De Mita S."/>
            <person name="Krishnakumar V."/>
            <person name="Gundlach H."/>
            <person name="Zhou S."/>
            <person name="Mudge J."/>
            <person name="Bharti A.K."/>
            <person name="Murray J.D."/>
            <person name="Naoumkina M.A."/>
            <person name="Rosen B."/>
            <person name="Silverstein K.A."/>
            <person name="Tang H."/>
            <person name="Rombauts S."/>
            <person name="Zhao P.X."/>
            <person name="Zhou P."/>
            <person name="Barbe V."/>
            <person name="Bardou P."/>
            <person name="Bechner M."/>
            <person name="Bellec A."/>
            <person name="Berger A."/>
            <person name="Berges H."/>
            <person name="Bidwell S."/>
            <person name="Bisseling T."/>
            <person name="Choisne N."/>
            <person name="Couloux A."/>
            <person name="Denny R."/>
            <person name="Deshpande S."/>
            <person name="Dai X."/>
            <person name="Doyle J.J."/>
            <person name="Dudez A.M."/>
            <person name="Farmer A.D."/>
            <person name="Fouteau S."/>
            <person name="Franken C."/>
            <person name="Gibelin C."/>
            <person name="Gish J."/>
            <person name="Goldstein S."/>
            <person name="Gonzalez A.J."/>
            <person name="Green P.J."/>
            <person name="Hallab A."/>
            <person name="Hartog M."/>
            <person name="Hua A."/>
            <person name="Humphray S.J."/>
            <person name="Jeong D.H."/>
            <person name="Jing Y."/>
            <person name="Jocker A."/>
            <person name="Kenton S.M."/>
            <person name="Kim D.J."/>
            <person name="Klee K."/>
            <person name="Lai H."/>
            <person name="Lang C."/>
            <person name="Lin S."/>
            <person name="Macmil S.L."/>
            <person name="Magdelenat G."/>
            <person name="Matthews L."/>
            <person name="McCorrison J."/>
            <person name="Monaghan E.L."/>
            <person name="Mun J.H."/>
            <person name="Najar F.Z."/>
            <person name="Nicholson C."/>
            <person name="Noirot C."/>
            <person name="O'Bleness M."/>
            <person name="Paule C.R."/>
            <person name="Poulain J."/>
            <person name="Prion F."/>
            <person name="Qin B."/>
            <person name="Qu C."/>
            <person name="Retzel E.F."/>
            <person name="Riddle C."/>
            <person name="Sallet E."/>
            <person name="Samain S."/>
            <person name="Samson N."/>
            <person name="Sanders I."/>
            <person name="Saurat O."/>
            <person name="Scarpelli C."/>
            <person name="Schiex T."/>
            <person name="Segurens B."/>
            <person name="Severin A.J."/>
            <person name="Sherrier D.J."/>
            <person name="Shi R."/>
            <person name="Sims S."/>
            <person name="Singer S.R."/>
            <person name="Sinharoy S."/>
            <person name="Sterck L."/>
            <person name="Viollet A."/>
            <person name="Wang B.B."/>
            <person name="Wang K."/>
            <person name="Wang M."/>
            <person name="Wang X."/>
            <person name="Warfsmann J."/>
            <person name="Weissenbach J."/>
            <person name="White D.D."/>
            <person name="White J.D."/>
            <person name="Wiley G.B."/>
            <person name="Wincker P."/>
            <person name="Xing Y."/>
            <person name="Yang L."/>
            <person name="Yao Z."/>
            <person name="Ying F."/>
            <person name="Zhai J."/>
            <person name="Zhou L."/>
            <person name="Zuber A."/>
            <person name="Denarie J."/>
            <person name="Dixon R.A."/>
            <person name="May G.D."/>
            <person name="Schwartz D.C."/>
            <person name="Rogers J."/>
            <person name="Quetier F."/>
            <person name="Town C.D."/>
            <person name="Roe B.A."/>
        </authorList>
    </citation>
    <scope>NUCLEOTIDE SEQUENCE [LARGE SCALE GENOMIC DNA]</scope>
    <source>
        <strain evidence="2">A17</strain>
        <strain evidence="3 4">cv. Jemalong A17</strain>
    </source>
</reference>
<dbReference type="HOGENOM" id="CLU_2546010_0_0_1"/>
<reference evidence="2 4" key="2">
    <citation type="journal article" date="2014" name="BMC Genomics">
        <title>An improved genome release (version Mt4.0) for the model legume Medicago truncatula.</title>
        <authorList>
            <person name="Tang H."/>
            <person name="Krishnakumar V."/>
            <person name="Bidwell S."/>
            <person name="Rosen B."/>
            <person name="Chan A."/>
            <person name="Zhou S."/>
            <person name="Gentzbittel L."/>
            <person name="Childs K.L."/>
            <person name="Yandell M."/>
            <person name="Gundlach H."/>
            <person name="Mayer K.F."/>
            <person name="Schwartz D.C."/>
            <person name="Town C.D."/>
        </authorList>
    </citation>
    <scope>GENOME REANNOTATION</scope>
    <source>
        <strain evidence="3 4">cv. Jemalong A17</strain>
    </source>
</reference>
<reference evidence="3" key="3">
    <citation type="submission" date="2015-04" db="UniProtKB">
        <authorList>
            <consortium name="EnsemblPlants"/>
        </authorList>
    </citation>
    <scope>IDENTIFICATION</scope>
    <source>
        <strain evidence="3">cv. Jemalong A17</strain>
    </source>
</reference>
<dbReference type="AlphaFoldDB" id="G7I963"/>
<evidence type="ECO:0000313" key="4">
    <source>
        <dbReference type="Proteomes" id="UP000002051"/>
    </source>
</evidence>
<accession>A0A0C3UL96</accession>
<accession>G7I963</accession>